<keyword evidence="5" id="KW-0648">Protein biosynthesis</keyword>
<dbReference type="NCBIfam" id="TIGR00487">
    <property type="entry name" value="IF-2"/>
    <property type="match status" value="1"/>
</dbReference>
<dbReference type="FunFam" id="2.40.30.10:FF:000008">
    <property type="entry name" value="Translation initiation factor IF-2"/>
    <property type="match status" value="1"/>
</dbReference>
<evidence type="ECO:0000256" key="6">
    <source>
        <dbReference type="ARBA" id="ARBA00022946"/>
    </source>
</evidence>
<dbReference type="EMBL" id="KQ085947">
    <property type="protein sequence ID" value="KLO14176.1"/>
    <property type="molecule type" value="Genomic_DNA"/>
</dbReference>
<dbReference type="Proteomes" id="UP000053477">
    <property type="component" value="Unassembled WGS sequence"/>
</dbReference>
<evidence type="ECO:0000313" key="12">
    <source>
        <dbReference type="EMBL" id="KLO14176.1"/>
    </source>
</evidence>
<reference evidence="12 13" key="1">
    <citation type="submission" date="2015-04" db="EMBL/GenBank/DDBJ databases">
        <title>Complete genome sequence of Schizopora paradoxa KUC8140, a cosmopolitan wood degrader in East Asia.</title>
        <authorList>
            <consortium name="DOE Joint Genome Institute"/>
            <person name="Min B."/>
            <person name="Park H."/>
            <person name="Jang Y."/>
            <person name="Kim J.-J."/>
            <person name="Kim K.H."/>
            <person name="Pangilinan J."/>
            <person name="Lipzen A."/>
            <person name="Riley R."/>
            <person name="Grigoriev I.V."/>
            <person name="Spatafora J.W."/>
            <person name="Choi I.-G."/>
        </authorList>
    </citation>
    <scope>NUCLEOTIDE SEQUENCE [LARGE SCALE GENOMIC DNA]</scope>
    <source>
        <strain evidence="12 13">KUC8140</strain>
    </source>
</reference>
<dbReference type="SUPFAM" id="SSF50447">
    <property type="entry name" value="Translation proteins"/>
    <property type="match status" value="2"/>
</dbReference>
<feature type="compositionally biased region" description="Low complexity" evidence="10">
    <location>
        <begin position="102"/>
        <end position="116"/>
    </location>
</feature>
<comment type="similarity">
    <text evidence="2">Belongs to the TRAFAC class translation factor GTPase superfamily. Classic translation factor GTPase family. IF-2 subfamily.</text>
</comment>
<keyword evidence="7" id="KW-0496">Mitochondrion</keyword>
<dbReference type="InterPro" id="IPR000178">
    <property type="entry name" value="TF_IF2_bacterial-like"/>
</dbReference>
<evidence type="ECO:0000256" key="9">
    <source>
        <dbReference type="ARBA" id="ARBA00044200"/>
    </source>
</evidence>
<proteinExistence type="inferred from homology"/>
<keyword evidence="4" id="KW-0547">Nucleotide-binding</keyword>
<evidence type="ECO:0000256" key="8">
    <source>
        <dbReference type="ARBA" id="ARBA00023134"/>
    </source>
</evidence>
<dbReference type="FunFam" id="3.40.50.300:FF:000019">
    <property type="entry name" value="Translation initiation factor IF-2"/>
    <property type="match status" value="1"/>
</dbReference>
<dbReference type="GO" id="GO:0003743">
    <property type="term" value="F:translation initiation factor activity"/>
    <property type="evidence" value="ECO:0007669"/>
    <property type="project" value="UniProtKB-KW"/>
</dbReference>
<dbReference type="SUPFAM" id="SSF52540">
    <property type="entry name" value="P-loop containing nucleoside triphosphate hydrolases"/>
    <property type="match status" value="1"/>
</dbReference>
<organism evidence="12 13">
    <name type="scientific">Schizopora paradoxa</name>
    <dbReference type="NCBI Taxonomy" id="27342"/>
    <lineage>
        <taxon>Eukaryota</taxon>
        <taxon>Fungi</taxon>
        <taxon>Dikarya</taxon>
        <taxon>Basidiomycota</taxon>
        <taxon>Agaricomycotina</taxon>
        <taxon>Agaricomycetes</taxon>
        <taxon>Hymenochaetales</taxon>
        <taxon>Schizoporaceae</taxon>
        <taxon>Schizopora</taxon>
    </lineage>
</organism>
<keyword evidence="8" id="KW-0342">GTP-binding</keyword>
<name>A0A0H2SBA1_9AGAM</name>
<evidence type="ECO:0000256" key="7">
    <source>
        <dbReference type="ARBA" id="ARBA00023128"/>
    </source>
</evidence>
<dbReference type="AlphaFoldDB" id="A0A0H2SBA1"/>
<dbReference type="PRINTS" id="PR00315">
    <property type="entry name" value="ELONGATNFCT"/>
</dbReference>
<dbReference type="FunFam" id="3.40.50.10050:FF:000001">
    <property type="entry name" value="Translation initiation factor IF-2"/>
    <property type="match status" value="1"/>
</dbReference>
<dbReference type="Gene3D" id="2.40.30.10">
    <property type="entry name" value="Translation factors"/>
    <property type="match status" value="2"/>
</dbReference>
<evidence type="ECO:0000256" key="2">
    <source>
        <dbReference type="ARBA" id="ARBA00007733"/>
    </source>
</evidence>
<evidence type="ECO:0000313" key="13">
    <source>
        <dbReference type="Proteomes" id="UP000053477"/>
    </source>
</evidence>
<keyword evidence="3 12" id="KW-0396">Initiation factor</keyword>
<dbReference type="GO" id="GO:0003924">
    <property type="term" value="F:GTPase activity"/>
    <property type="evidence" value="ECO:0007669"/>
    <property type="project" value="InterPro"/>
</dbReference>
<dbReference type="CDD" id="cd03692">
    <property type="entry name" value="mtIF2_IVc"/>
    <property type="match status" value="1"/>
</dbReference>
<evidence type="ECO:0000256" key="4">
    <source>
        <dbReference type="ARBA" id="ARBA00022741"/>
    </source>
</evidence>
<comment type="subcellular location">
    <subcellularLocation>
        <location evidence="1">Mitochondrion</location>
    </subcellularLocation>
</comment>
<dbReference type="FunCoup" id="A0A0H2SBA1">
    <property type="interactions" value="460"/>
</dbReference>
<dbReference type="InterPro" id="IPR000795">
    <property type="entry name" value="T_Tr_GTP-bd_dom"/>
</dbReference>
<dbReference type="PROSITE" id="PS51722">
    <property type="entry name" value="G_TR_2"/>
    <property type="match status" value="1"/>
</dbReference>
<dbReference type="InParanoid" id="A0A0H2SBA1"/>
<gene>
    <name evidence="12" type="ORF">SCHPADRAFT_826860</name>
</gene>
<dbReference type="OrthoDB" id="361630at2759"/>
<dbReference type="GO" id="GO:0005525">
    <property type="term" value="F:GTP binding"/>
    <property type="evidence" value="ECO:0007669"/>
    <property type="project" value="UniProtKB-KW"/>
</dbReference>
<dbReference type="GO" id="GO:0005739">
    <property type="term" value="C:mitochondrion"/>
    <property type="evidence" value="ECO:0007669"/>
    <property type="project" value="UniProtKB-SubCell"/>
</dbReference>
<dbReference type="InterPro" id="IPR053905">
    <property type="entry name" value="EF-G-like_DII"/>
</dbReference>
<dbReference type="InterPro" id="IPR005225">
    <property type="entry name" value="Small_GTP-bd"/>
</dbReference>
<dbReference type="NCBIfam" id="TIGR00231">
    <property type="entry name" value="small_GTP"/>
    <property type="match status" value="1"/>
</dbReference>
<evidence type="ECO:0000256" key="10">
    <source>
        <dbReference type="SAM" id="MobiDB-lite"/>
    </source>
</evidence>
<feature type="domain" description="Tr-type G" evidence="11">
    <location>
        <begin position="56"/>
        <end position="241"/>
    </location>
</feature>
<dbReference type="InterPro" id="IPR023115">
    <property type="entry name" value="TIF_IF2_dom3"/>
</dbReference>
<dbReference type="PANTHER" id="PTHR43381:SF20">
    <property type="entry name" value="TRANSLATION INITIATION FACTOR IF-2, MITOCHONDRIAL"/>
    <property type="match status" value="1"/>
</dbReference>
<dbReference type="InterPro" id="IPR015760">
    <property type="entry name" value="TIF_IF2"/>
</dbReference>
<evidence type="ECO:0000256" key="1">
    <source>
        <dbReference type="ARBA" id="ARBA00004173"/>
    </source>
</evidence>
<sequence length="592" mass="63147">MRAAGMAEESSHDHILNADTACLFALEFNKNPIVDDEAAFDLYAAPVATNSSSLPRRPPVVTIMGHVDHGKTTLLDSLRSSSVAKGEAGGITQHIGAFSVSVPKSSSASSTSPSSEEGSRSITFLDTPGHAAFSAMRARGARVTDIIVLVVAADDGVMPQTREVIQLIKRESDKIGLVVAINKVDKPGADVESVQSALWAEGIHLESMGGDIPSVEVSGLTGQGLDQLVEIISVLAEIRDVRAEENGPAQGFILESKVLRGFGNTATVLLLRGSLTAASHLICGTTHAKVRHLTDSSGNPIKRAAPGSAVIVSGWKELPQVGDEVLQGKEDEVKKALANRLRKMKIASTLNDAEVINATRRAERERKAEDGVVEEESNVMSPTGPKALRLVVKGDVSGSVEALVSAVEVIGNKDATVNVVSSGVGEVTESDVMMAKAAGGMIVAFAVPVSRLADQAAAQNGVNIYSEKIIYRVLDEVKERVIDLLPKITETRVTGEATVQQMFDIHGKGRTITRVAGCRVGNGTIHKEHRAKVFRSGVLLHDGLLDTLRILKRDVTEVKKGLECGLSFVKFDDLRERDFVQMYEVIEKPGQL</sequence>
<evidence type="ECO:0000259" key="11">
    <source>
        <dbReference type="PROSITE" id="PS51722"/>
    </source>
</evidence>
<evidence type="ECO:0000256" key="5">
    <source>
        <dbReference type="ARBA" id="ARBA00022917"/>
    </source>
</evidence>
<dbReference type="InterPro" id="IPR036925">
    <property type="entry name" value="TIF_IF2_dom3_sf"/>
</dbReference>
<feature type="region of interest" description="Disordered" evidence="10">
    <location>
        <begin position="102"/>
        <end position="122"/>
    </location>
</feature>
<evidence type="ECO:0000256" key="3">
    <source>
        <dbReference type="ARBA" id="ARBA00022540"/>
    </source>
</evidence>
<dbReference type="Gene3D" id="3.40.50.300">
    <property type="entry name" value="P-loop containing nucleotide triphosphate hydrolases"/>
    <property type="match status" value="1"/>
</dbReference>
<keyword evidence="13" id="KW-1185">Reference proteome</keyword>
<dbReference type="InterPro" id="IPR009000">
    <property type="entry name" value="Transl_B-barrel_sf"/>
</dbReference>
<dbReference type="Gene3D" id="3.40.50.10050">
    <property type="entry name" value="Translation initiation factor IF- 2, domain 3"/>
    <property type="match status" value="1"/>
</dbReference>
<accession>A0A0H2SBA1</accession>
<dbReference type="STRING" id="27342.A0A0H2SBA1"/>
<dbReference type="PANTHER" id="PTHR43381">
    <property type="entry name" value="TRANSLATION INITIATION FACTOR IF-2-RELATED"/>
    <property type="match status" value="1"/>
</dbReference>
<dbReference type="Pfam" id="PF00009">
    <property type="entry name" value="GTP_EFTU"/>
    <property type="match status" value="1"/>
</dbReference>
<dbReference type="SUPFAM" id="SSF52156">
    <property type="entry name" value="Initiation factor IF2/eIF5b, domain 3"/>
    <property type="match status" value="1"/>
</dbReference>
<dbReference type="Pfam" id="PF11987">
    <property type="entry name" value="IF-2"/>
    <property type="match status" value="1"/>
</dbReference>
<dbReference type="Pfam" id="PF22042">
    <property type="entry name" value="EF-G_D2"/>
    <property type="match status" value="1"/>
</dbReference>
<dbReference type="CDD" id="cd01887">
    <property type="entry name" value="IF2_eIF5B"/>
    <property type="match status" value="1"/>
</dbReference>
<protein>
    <recommendedName>
        <fullName evidence="9">Translation initiation factor IF-2, mitochondrial</fullName>
    </recommendedName>
</protein>
<keyword evidence="6" id="KW-0809">Transit peptide</keyword>
<dbReference type="InterPro" id="IPR027417">
    <property type="entry name" value="P-loop_NTPase"/>
</dbReference>